<evidence type="ECO:0000256" key="2">
    <source>
        <dbReference type="ARBA" id="ARBA00003213"/>
    </source>
</evidence>
<dbReference type="PANTHER" id="PTHR11088">
    <property type="entry name" value="TRNA DIMETHYLALLYLTRANSFERASE"/>
    <property type="match status" value="1"/>
</dbReference>
<feature type="site" description="Interaction with substrate tRNA" evidence="11">
    <location>
        <position position="100"/>
    </location>
</feature>
<organism evidence="15 16">
    <name type="scientific">Helicobacter anseris</name>
    <dbReference type="NCBI Taxonomy" id="375926"/>
    <lineage>
        <taxon>Bacteria</taxon>
        <taxon>Pseudomonadati</taxon>
        <taxon>Campylobacterota</taxon>
        <taxon>Epsilonproteobacteria</taxon>
        <taxon>Campylobacterales</taxon>
        <taxon>Helicobacteraceae</taxon>
        <taxon>Helicobacter</taxon>
    </lineage>
</organism>
<dbReference type="Proteomes" id="UP000256695">
    <property type="component" value="Unassembled WGS sequence"/>
</dbReference>
<evidence type="ECO:0000256" key="13">
    <source>
        <dbReference type="RuleBase" id="RU003784"/>
    </source>
</evidence>
<evidence type="ECO:0000256" key="7">
    <source>
        <dbReference type="ARBA" id="ARBA00022741"/>
    </source>
</evidence>
<dbReference type="Pfam" id="PF01715">
    <property type="entry name" value="IPPT"/>
    <property type="match status" value="1"/>
</dbReference>
<comment type="function">
    <text evidence="2 11 13">Catalyzes the transfer of a dimethylallyl group onto the adenine at position 37 in tRNAs that read codons beginning with uridine, leading to the formation of N6-(dimethylallyl)adenosine (i(6)A).</text>
</comment>
<dbReference type="PANTHER" id="PTHR11088:SF60">
    <property type="entry name" value="TRNA DIMETHYLALLYLTRANSFERASE"/>
    <property type="match status" value="1"/>
</dbReference>
<proteinExistence type="inferred from homology"/>
<keyword evidence="6 11" id="KW-0819">tRNA processing</keyword>
<evidence type="ECO:0000256" key="1">
    <source>
        <dbReference type="ARBA" id="ARBA00001946"/>
    </source>
</evidence>
<dbReference type="EMBL" id="NXLX01000012">
    <property type="protein sequence ID" value="RDU73256.1"/>
    <property type="molecule type" value="Genomic_DNA"/>
</dbReference>
<evidence type="ECO:0000256" key="9">
    <source>
        <dbReference type="ARBA" id="ARBA00022842"/>
    </source>
</evidence>
<keyword evidence="7 11" id="KW-0547">Nucleotide-binding</keyword>
<evidence type="ECO:0000256" key="5">
    <source>
        <dbReference type="ARBA" id="ARBA00022679"/>
    </source>
</evidence>
<dbReference type="GO" id="GO:0005524">
    <property type="term" value="F:ATP binding"/>
    <property type="evidence" value="ECO:0007669"/>
    <property type="project" value="UniProtKB-UniRule"/>
</dbReference>
<dbReference type="Gene3D" id="3.40.50.300">
    <property type="entry name" value="P-loop containing nucleotide triphosphate hydrolases"/>
    <property type="match status" value="1"/>
</dbReference>
<evidence type="ECO:0000313" key="15">
    <source>
        <dbReference type="EMBL" id="RDU73256.1"/>
    </source>
</evidence>
<evidence type="ECO:0000256" key="4">
    <source>
        <dbReference type="ARBA" id="ARBA00011245"/>
    </source>
</evidence>
<dbReference type="EC" id="2.5.1.75" evidence="11"/>
<evidence type="ECO:0000256" key="8">
    <source>
        <dbReference type="ARBA" id="ARBA00022840"/>
    </source>
</evidence>
<accession>A0A3D8J816</accession>
<evidence type="ECO:0000256" key="14">
    <source>
        <dbReference type="RuleBase" id="RU003785"/>
    </source>
</evidence>
<feature type="binding site" evidence="11">
    <location>
        <begin position="11"/>
        <end position="18"/>
    </location>
    <ligand>
        <name>ATP</name>
        <dbReference type="ChEBI" id="CHEBI:30616"/>
    </ligand>
</feature>
<keyword evidence="5 11" id="KW-0808">Transferase</keyword>
<dbReference type="GO" id="GO:0052381">
    <property type="term" value="F:tRNA dimethylallyltransferase activity"/>
    <property type="evidence" value="ECO:0007669"/>
    <property type="project" value="UniProtKB-UniRule"/>
</dbReference>
<dbReference type="Gene3D" id="1.10.20.140">
    <property type="match status" value="1"/>
</dbReference>
<name>A0A3D8J816_9HELI</name>
<dbReference type="InterPro" id="IPR039657">
    <property type="entry name" value="Dimethylallyltransferase"/>
</dbReference>
<dbReference type="RefSeq" id="WP_115579260.1">
    <property type="nucleotide sequence ID" value="NZ_NXLX01000012.1"/>
</dbReference>
<dbReference type="InterPro" id="IPR018022">
    <property type="entry name" value="IPT"/>
</dbReference>
<evidence type="ECO:0000256" key="10">
    <source>
        <dbReference type="ARBA" id="ARBA00049563"/>
    </source>
</evidence>
<protein>
    <recommendedName>
        <fullName evidence="11">tRNA dimethylallyltransferase</fullName>
        <ecNumber evidence="11">2.5.1.75</ecNumber>
    </recommendedName>
    <alternativeName>
        <fullName evidence="11">Dimethylallyl diphosphate:tRNA dimethylallyltransferase</fullName>
        <shortName evidence="11">DMAPP:tRNA dimethylallyltransferase</shortName>
        <shortName evidence="11">DMATase</shortName>
    </alternativeName>
    <alternativeName>
        <fullName evidence="11">Isopentenyl-diphosphate:tRNA isopentenyltransferase</fullName>
        <shortName evidence="11">IPP transferase</shortName>
        <shortName evidence="11">IPPT</shortName>
        <shortName evidence="11">IPTase</shortName>
    </alternativeName>
</protein>
<comment type="similarity">
    <text evidence="3 11 14">Belongs to the IPP transferase family.</text>
</comment>
<comment type="cofactor">
    <cofactor evidence="1 11">
        <name>Mg(2+)</name>
        <dbReference type="ChEBI" id="CHEBI:18420"/>
    </cofactor>
</comment>
<gene>
    <name evidence="11" type="primary">miaA</name>
    <name evidence="15" type="ORF">CQA57_05405</name>
</gene>
<keyword evidence="8 11" id="KW-0067">ATP-binding</keyword>
<dbReference type="AlphaFoldDB" id="A0A3D8J816"/>
<dbReference type="NCBIfam" id="TIGR00174">
    <property type="entry name" value="miaA"/>
    <property type="match status" value="1"/>
</dbReference>
<sequence>MKPIKLIAILGSSGSGKSELALKLATSLDAEIFSLDSLSIYKKIDILSAKPSKEEMAIVKHYGIDVLEIDQENNALIFKNLLLEAIKQTNKKILLIVGGSSFYLKAIIEGLSPMPKISKEIKEKVALIKNPYEVLSQKDLDFAKNIKPQDTYRIQKGLEIFYSTHTPPSLYFKKNPPVGFEYPIDTFCIEIQREILRERIIKRTQMMLKNGGIEEIQNLLTIYPKDSQPFKAIGPKECIEFLEQKISFETLETQIITHTMQLAKRQKTFNKTQFKNIAFFQKDDLFDEILRLY</sequence>
<evidence type="ECO:0000313" key="16">
    <source>
        <dbReference type="Proteomes" id="UP000256695"/>
    </source>
</evidence>
<feature type="binding site" evidence="11">
    <location>
        <begin position="13"/>
        <end position="18"/>
    </location>
    <ligand>
        <name>substrate</name>
    </ligand>
</feature>
<keyword evidence="9 11" id="KW-0460">Magnesium</keyword>
<dbReference type="InterPro" id="IPR027417">
    <property type="entry name" value="P-loop_NTPase"/>
</dbReference>
<feature type="region of interest" description="Interaction with substrate tRNA" evidence="11">
    <location>
        <begin position="36"/>
        <end position="39"/>
    </location>
</feature>
<comment type="caution">
    <text evidence="15">The sequence shown here is derived from an EMBL/GenBank/DDBJ whole genome shotgun (WGS) entry which is preliminary data.</text>
</comment>
<evidence type="ECO:0000256" key="11">
    <source>
        <dbReference type="HAMAP-Rule" id="MF_00185"/>
    </source>
</evidence>
<dbReference type="SUPFAM" id="SSF52540">
    <property type="entry name" value="P-loop containing nucleoside triphosphate hydrolases"/>
    <property type="match status" value="2"/>
</dbReference>
<keyword evidence="16" id="KW-1185">Reference proteome</keyword>
<dbReference type="OrthoDB" id="9776390at2"/>
<evidence type="ECO:0000256" key="12">
    <source>
        <dbReference type="RuleBase" id="RU003783"/>
    </source>
</evidence>
<dbReference type="HAMAP" id="MF_00185">
    <property type="entry name" value="IPP_trans"/>
    <property type="match status" value="1"/>
</dbReference>
<comment type="catalytic activity">
    <reaction evidence="10 11 12">
        <text>adenosine(37) in tRNA + dimethylallyl diphosphate = N(6)-dimethylallyladenosine(37) in tRNA + diphosphate</text>
        <dbReference type="Rhea" id="RHEA:26482"/>
        <dbReference type="Rhea" id="RHEA-COMP:10162"/>
        <dbReference type="Rhea" id="RHEA-COMP:10375"/>
        <dbReference type="ChEBI" id="CHEBI:33019"/>
        <dbReference type="ChEBI" id="CHEBI:57623"/>
        <dbReference type="ChEBI" id="CHEBI:74411"/>
        <dbReference type="ChEBI" id="CHEBI:74415"/>
        <dbReference type="EC" id="2.5.1.75"/>
    </reaction>
</comment>
<evidence type="ECO:0000256" key="3">
    <source>
        <dbReference type="ARBA" id="ARBA00005842"/>
    </source>
</evidence>
<reference evidence="15 16" key="1">
    <citation type="submission" date="2018-04" db="EMBL/GenBank/DDBJ databases">
        <title>Novel Campyloabacter and Helicobacter Species and Strains.</title>
        <authorList>
            <person name="Mannion A.J."/>
            <person name="Shen Z."/>
            <person name="Fox J.G."/>
        </authorList>
    </citation>
    <scope>NUCLEOTIDE SEQUENCE [LARGE SCALE GENOMIC DNA]</scope>
    <source>
        <strain evidence="15 16">MIT 04-9362</strain>
    </source>
</reference>
<comment type="caution">
    <text evidence="11">Lacks conserved residue(s) required for the propagation of feature annotation.</text>
</comment>
<comment type="subunit">
    <text evidence="4 11">Monomer.</text>
</comment>
<dbReference type="GO" id="GO:0006400">
    <property type="term" value="P:tRNA modification"/>
    <property type="evidence" value="ECO:0007669"/>
    <property type="project" value="TreeGrafter"/>
</dbReference>
<evidence type="ECO:0000256" key="6">
    <source>
        <dbReference type="ARBA" id="ARBA00022694"/>
    </source>
</evidence>